<organism evidence="2">
    <name type="scientific">viral metagenome</name>
    <dbReference type="NCBI Taxonomy" id="1070528"/>
    <lineage>
        <taxon>unclassified sequences</taxon>
        <taxon>metagenomes</taxon>
        <taxon>organismal metagenomes</taxon>
    </lineage>
</organism>
<dbReference type="Gene3D" id="3.30.420.10">
    <property type="entry name" value="Ribonuclease H-like superfamily/Ribonuclease H"/>
    <property type="match status" value="1"/>
</dbReference>
<evidence type="ECO:0000313" key="2">
    <source>
        <dbReference type="EMBL" id="QHT92575.1"/>
    </source>
</evidence>
<dbReference type="FunFam" id="3.30.420.10:FF:000076">
    <property type="entry name" value="RBR-type E3 ubiquitin transferase"/>
    <property type="match status" value="1"/>
</dbReference>
<dbReference type="GO" id="GO:0003676">
    <property type="term" value="F:nucleic acid binding"/>
    <property type="evidence" value="ECO:0007669"/>
    <property type="project" value="InterPro"/>
</dbReference>
<reference evidence="2" key="1">
    <citation type="journal article" date="2020" name="Nature">
        <title>Giant virus diversity and host interactions through global metagenomics.</title>
        <authorList>
            <person name="Schulz F."/>
            <person name="Roux S."/>
            <person name="Paez-Espino D."/>
            <person name="Jungbluth S."/>
            <person name="Walsh D.A."/>
            <person name="Denef V.J."/>
            <person name="McMahon K.D."/>
            <person name="Konstantinidis K.T."/>
            <person name="Eloe-Fadrosh E.A."/>
            <person name="Kyrpides N.C."/>
            <person name="Woyke T."/>
        </authorList>
    </citation>
    <scope>NUCLEOTIDE SEQUENCE</scope>
    <source>
        <strain evidence="2">GVMAG-M-3300023184-89</strain>
    </source>
</reference>
<sequence length="135" mass="15070">MNSDTHTLFFDGCSKGNPGKAGAGAVLYKNGNEFWSKAHYISNKQTNNYAEYMGLIIGLEEAVKQNIKHLIVNGDSLLVIKQMKGDYKVNSPNIIALYTKANDLAKCFINIEFNHVYRKDNKRADALSNEALLII</sequence>
<dbReference type="PROSITE" id="PS50879">
    <property type="entry name" value="RNASE_H_1"/>
    <property type="match status" value="1"/>
</dbReference>
<dbReference type="AlphaFoldDB" id="A0A6C0IJ94"/>
<dbReference type="CDD" id="cd09279">
    <property type="entry name" value="RNase_HI_like"/>
    <property type="match status" value="1"/>
</dbReference>
<dbReference type="PANTHER" id="PTHR46387:SF2">
    <property type="entry name" value="RIBONUCLEASE HI"/>
    <property type="match status" value="1"/>
</dbReference>
<dbReference type="InterPro" id="IPR036397">
    <property type="entry name" value="RNaseH_sf"/>
</dbReference>
<dbReference type="InterPro" id="IPR002156">
    <property type="entry name" value="RNaseH_domain"/>
</dbReference>
<dbReference type="Pfam" id="PF13456">
    <property type="entry name" value="RVT_3"/>
    <property type="match status" value="1"/>
</dbReference>
<name>A0A6C0IJ94_9ZZZZ</name>
<dbReference type="GO" id="GO:0004523">
    <property type="term" value="F:RNA-DNA hybrid ribonuclease activity"/>
    <property type="evidence" value="ECO:0007669"/>
    <property type="project" value="InterPro"/>
</dbReference>
<accession>A0A6C0IJ94</accession>
<dbReference type="InterPro" id="IPR012337">
    <property type="entry name" value="RNaseH-like_sf"/>
</dbReference>
<protein>
    <recommendedName>
        <fullName evidence="1">RNase H type-1 domain-containing protein</fullName>
    </recommendedName>
</protein>
<feature type="domain" description="RNase H type-1" evidence="1">
    <location>
        <begin position="2"/>
        <end position="133"/>
    </location>
</feature>
<dbReference type="EMBL" id="MN740193">
    <property type="protein sequence ID" value="QHT92575.1"/>
    <property type="molecule type" value="Genomic_DNA"/>
</dbReference>
<dbReference type="PANTHER" id="PTHR46387">
    <property type="entry name" value="POLYNUCLEOTIDYL TRANSFERASE, RIBONUCLEASE H-LIKE SUPERFAMILY PROTEIN"/>
    <property type="match status" value="1"/>
</dbReference>
<evidence type="ECO:0000259" key="1">
    <source>
        <dbReference type="PROSITE" id="PS50879"/>
    </source>
</evidence>
<proteinExistence type="predicted"/>
<dbReference type="SUPFAM" id="SSF53098">
    <property type="entry name" value="Ribonuclease H-like"/>
    <property type="match status" value="1"/>
</dbReference>